<name>A0A2Z4LT93_9FLAO</name>
<dbReference type="PANTHER" id="PTHR30146:SF148">
    <property type="entry name" value="HTH-TYPE TRANSCRIPTIONAL REPRESSOR PURR-RELATED"/>
    <property type="match status" value="1"/>
</dbReference>
<dbReference type="Gene3D" id="1.10.260.40">
    <property type="entry name" value="lambda repressor-like DNA-binding domains"/>
    <property type="match status" value="1"/>
</dbReference>
<dbReference type="SUPFAM" id="SSF47413">
    <property type="entry name" value="lambda repressor-like DNA-binding domains"/>
    <property type="match status" value="1"/>
</dbReference>
<keyword evidence="1" id="KW-0678">Repressor</keyword>
<evidence type="ECO:0000313" key="7">
    <source>
        <dbReference type="Proteomes" id="UP000248536"/>
    </source>
</evidence>
<evidence type="ECO:0000256" key="4">
    <source>
        <dbReference type="ARBA" id="ARBA00023163"/>
    </source>
</evidence>
<evidence type="ECO:0000313" key="6">
    <source>
        <dbReference type="EMBL" id="AWX44949.1"/>
    </source>
</evidence>
<dbReference type="EMBL" id="CP030104">
    <property type="protein sequence ID" value="AWX44949.1"/>
    <property type="molecule type" value="Genomic_DNA"/>
</dbReference>
<dbReference type="Pfam" id="PF00356">
    <property type="entry name" value="LacI"/>
    <property type="match status" value="1"/>
</dbReference>
<sequence>MVKKPSLKDIAKKAEVSIATVSYVLTRGTDSGISPQVSEKIRKIARELNYRPNQIAQSLQSGKTYSIGLIVADISNPFFANIARIIEDEAKRYNYTVIFGSSDENAKKSADLLTFLVDRQVDGFIIAPAEHSEKQLKLLKKEKIPFVLIDRYFPNIESNFVIINNFDSTFNATKKLIDSGHKKIGMVGYDSKLNHMKERIRGYSEAMENAGSSRLEKNIKTVKFESISEEISLKIEELLLCEQPVTAILFATNTLAIHGMKSIDALKLSVPEDVSVIVFDASDAFDFYSCPLTYIQQPLLEIGTRAVNVLIEKIDNPSENFSKVHLQTKLVLKDSVSIKKPI</sequence>
<dbReference type="InterPro" id="IPR000843">
    <property type="entry name" value="HTH_LacI"/>
</dbReference>
<evidence type="ECO:0000256" key="2">
    <source>
        <dbReference type="ARBA" id="ARBA00023015"/>
    </source>
</evidence>
<dbReference type="SUPFAM" id="SSF53822">
    <property type="entry name" value="Periplasmic binding protein-like I"/>
    <property type="match status" value="1"/>
</dbReference>
<dbReference type="AlphaFoldDB" id="A0A2Z4LT93"/>
<dbReference type="KEGG" id="spon:HME9304_01955"/>
<organism evidence="6 7">
    <name type="scientific">Flagellimonas maritima</name>
    <dbReference type="NCBI Taxonomy" id="1383885"/>
    <lineage>
        <taxon>Bacteria</taxon>
        <taxon>Pseudomonadati</taxon>
        <taxon>Bacteroidota</taxon>
        <taxon>Flavobacteriia</taxon>
        <taxon>Flavobacteriales</taxon>
        <taxon>Flavobacteriaceae</taxon>
        <taxon>Flagellimonas</taxon>
    </lineage>
</organism>
<gene>
    <name evidence="6" type="ORF">HME9304_01955</name>
</gene>
<proteinExistence type="predicted"/>
<dbReference type="CDD" id="cd19977">
    <property type="entry name" value="PBP1_EndR-like"/>
    <property type="match status" value="1"/>
</dbReference>
<keyword evidence="7" id="KW-1185">Reference proteome</keyword>
<dbReference type="PROSITE" id="PS50932">
    <property type="entry name" value="HTH_LACI_2"/>
    <property type="match status" value="1"/>
</dbReference>
<protein>
    <submittedName>
        <fullName evidence="6">Ribose operon repressor</fullName>
    </submittedName>
</protein>
<dbReference type="OrthoDB" id="9803256at2"/>
<dbReference type="GO" id="GO:0003700">
    <property type="term" value="F:DNA-binding transcription factor activity"/>
    <property type="evidence" value="ECO:0007669"/>
    <property type="project" value="TreeGrafter"/>
</dbReference>
<dbReference type="Pfam" id="PF13377">
    <property type="entry name" value="Peripla_BP_3"/>
    <property type="match status" value="1"/>
</dbReference>
<dbReference type="InterPro" id="IPR010982">
    <property type="entry name" value="Lambda_DNA-bd_dom_sf"/>
</dbReference>
<evidence type="ECO:0000256" key="1">
    <source>
        <dbReference type="ARBA" id="ARBA00022491"/>
    </source>
</evidence>
<dbReference type="SMART" id="SM00354">
    <property type="entry name" value="HTH_LACI"/>
    <property type="match status" value="1"/>
</dbReference>
<feature type="domain" description="HTH lacI-type" evidence="5">
    <location>
        <begin position="5"/>
        <end position="61"/>
    </location>
</feature>
<keyword evidence="4" id="KW-0804">Transcription</keyword>
<dbReference type="GO" id="GO:0000976">
    <property type="term" value="F:transcription cis-regulatory region binding"/>
    <property type="evidence" value="ECO:0007669"/>
    <property type="project" value="TreeGrafter"/>
</dbReference>
<accession>A0A2Z4LT93</accession>
<evidence type="ECO:0000259" key="5">
    <source>
        <dbReference type="PROSITE" id="PS50932"/>
    </source>
</evidence>
<evidence type="ECO:0000256" key="3">
    <source>
        <dbReference type="ARBA" id="ARBA00023125"/>
    </source>
</evidence>
<keyword evidence="2" id="KW-0805">Transcription regulation</keyword>
<dbReference type="InterPro" id="IPR028082">
    <property type="entry name" value="Peripla_BP_I"/>
</dbReference>
<keyword evidence="3" id="KW-0238">DNA-binding</keyword>
<dbReference type="Gene3D" id="3.40.50.2300">
    <property type="match status" value="2"/>
</dbReference>
<dbReference type="RefSeq" id="WP_112378381.1">
    <property type="nucleotide sequence ID" value="NZ_CP030104.1"/>
</dbReference>
<dbReference type="PROSITE" id="PS00356">
    <property type="entry name" value="HTH_LACI_1"/>
    <property type="match status" value="1"/>
</dbReference>
<dbReference type="CDD" id="cd01392">
    <property type="entry name" value="HTH_LacI"/>
    <property type="match status" value="1"/>
</dbReference>
<dbReference type="Proteomes" id="UP000248536">
    <property type="component" value="Chromosome"/>
</dbReference>
<dbReference type="InterPro" id="IPR046335">
    <property type="entry name" value="LacI/GalR-like_sensor"/>
</dbReference>
<dbReference type="PANTHER" id="PTHR30146">
    <property type="entry name" value="LACI-RELATED TRANSCRIPTIONAL REPRESSOR"/>
    <property type="match status" value="1"/>
</dbReference>
<reference evidence="6 7" key="1">
    <citation type="submission" date="2018-06" db="EMBL/GenBank/DDBJ databases">
        <title>Spongiibacterium sp. HME9304 Genome sequencing and assembly.</title>
        <authorList>
            <person name="Kang H."/>
            <person name="Kim H."/>
            <person name="Joh K."/>
        </authorList>
    </citation>
    <scope>NUCLEOTIDE SEQUENCE [LARGE SCALE GENOMIC DNA]</scope>
    <source>
        <strain evidence="6 7">HME9304</strain>
    </source>
</reference>